<dbReference type="EMBL" id="HAEH01022332">
    <property type="protein sequence ID" value="SBS13786.1"/>
    <property type="molecule type" value="Transcribed_RNA"/>
</dbReference>
<dbReference type="EMBL" id="HAEI01009017">
    <property type="protein sequence ID" value="SBS06607.1"/>
    <property type="molecule type" value="Transcribed_RNA"/>
</dbReference>
<protein>
    <submittedName>
        <fullName evidence="2">Uncharacterized protein</fullName>
    </submittedName>
</protein>
<reference evidence="2" key="1">
    <citation type="submission" date="2016-05" db="EMBL/GenBank/DDBJ databases">
        <authorList>
            <person name="Lavstsen T."/>
            <person name="Jespersen J.S."/>
        </authorList>
    </citation>
    <scope>NUCLEOTIDE SEQUENCE</scope>
    <source>
        <tissue evidence="2">Brain</tissue>
    </source>
</reference>
<feature type="compositionally biased region" description="Basic and acidic residues" evidence="1">
    <location>
        <begin position="14"/>
        <end position="24"/>
    </location>
</feature>
<dbReference type="AlphaFoldDB" id="A0A1A8RLM5"/>
<evidence type="ECO:0000256" key="1">
    <source>
        <dbReference type="SAM" id="MobiDB-lite"/>
    </source>
</evidence>
<name>A0A1A8RLM5_9TELE</name>
<accession>A0A1A8RLM5</accession>
<sequence length="31" mass="3443">ANDMIKRRIPPKQDAADHAVKACDKTGSLEY</sequence>
<organism evidence="2">
    <name type="scientific">Nothobranchius rachovii</name>
    <name type="common">bluefin notho</name>
    <dbReference type="NCBI Taxonomy" id="451742"/>
    <lineage>
        <taxon>Eukaryota</taxon>
        <taxon>Metazoa</taxon>
        <taxon>Chordata</taxon>
        <taxon>Craniata</taxon>
        <taxon>Vertebrata</taxon>
        <taxon>Euteleostomi</taxon>
        <taxon>Actinopterygii</taxon>
        <taxon>Neopterygii</taxon>
        <taxon>Teleostei</taxon>
        <taxon>Neoteleostei</taxon>
        <taxon>Acanthomorphata</taxon>
        <taxon>Ovalentaria</taxon>
        <taxon>Atherinomorphae</taxon>
        <taxon>Cyprinodontiformes</taxon>
        <taxon>Nothobranchiidae</taxon>
        <taxon>Nothobranchius</taxon>
    </lineage>
</organism>
<feature type="region of interest" description="Disordered" evidence="1">
    <location>
        <begin position="1"/>
        <end position="31"/>
    </location>
</feature>
<evidence type="ECO:0000313" key="2">
    <source>
        <dbReference type="EMBL" id="SBS06607.1"/>
    </source>
</evidence>
<reference evidence="2" key="2">
    <citation type="submission" date="2016-06" db="EMBL/GenBank/DDBJ databases">
        <title>The genome of a short-lived fish provides insights into sex chromosome evolution and the genetic control of aging.</title>
        <authorList>
            <person name="Reichwald K."/>
            <person name="Felder M."/>
            <person name="Petzold A."/>
            <person name="Koch P."/>
            <person name="Groth M."/>
            <person name="Platzer M."/>
        </authorList>
    </citation>
    <scope>NUCLEOTIDE SEQUENCE</scope>
    <source>
        <tissue evidence="2">Brain</tissue>
    </source>
</reference>
<proteinExistence type="predicted"/>
<gene>
    <name evidence="2" type="primary">Nfu_g_1_021494</name>
</gene>
<feature type="non-terminal residue" evidence="2">
    <location>
        <position position="1"/>
    </location>
</feature>